<keyword evidence="2" id="KW-0805">Transcription regulation</keyword>
<dbReference type="KEGG" id="drm:Dred_0360"/>
<keyword evidence="3" id="KW-0238">DNA-binding</keyword>
<protein>
    <submittedName>
        <fullName evidence="6">Transcriptional regulator, LysR family</fullName>
    </submittedName>
</protein>
<dbReference type="GO" id="GO:0003700">
    <property type="term" value="F:DNA-binding transcription factor activity"/>
    <property type="evidence" value="ECO:0007669"/>
    <property type="project" value="InterPro"/>
</dbReference>
<dbReference type="STRING" id="349161.Dred_0360"/>
<dbReference type="AlphaFoldDB" id="A4J1F5"/>
<dbReference type="HOGENOM" id="CLU_039613_6_2_9"/>
<evidence type="ECO:0000313" key="7">
    <source>
        <dbReference type="Proteomes" id="UP000001556"/>
    </source>
</evidence>
<dbReference type="EMBL" id="CP000612">
    <property type="protein sequence ID" value="ABO48908.1"/>
    <property type="molecule type" value="Genomic_DNA"/>
</dbReference>
<comment type="similarity">
    <text evidence="1">Belongs to the LysR transcriptional regulatory family.</text>
</comment>
<dbReference type="InterPro" id="IPR005119">
    <property type="entry name" value="LysR_subst-bd"/>
</dbReference>
<dbReference type="InterPro" id="IPR036388">
    <property type="entry name" value="WH-like_DNA-bd_sf"/>
</dbReference>
<dbReference type="OrthoDB" id="119203at2"/>
<dbReference type="FunFam" id="1.10.10.10:FF:000001">
    <property type="entry name" value="LysR family transcriptional regulator"/>
    <property type="match status" value="1"/>
</dbReference>
<dbReference type="PROSITE" id="PS50931">
    <property type="entry name" value="HTH_LYSR"/>
    <property type="match status" value="1"/>
</dbReference>
<evidence type="ECO:0000313" key="6">
    <source>
        <dbReference type="EMBL" id="ABO48908.1"/>
    </source>
</evidence>
<dbReference type="CDD" id="cd05466">
    <property type="entry name" value="PBP2_LTTR_substrate"/>
    <property type="match status" value="1"/>
</dbReference>
<evidence type="ECO:0000256" key="4">
    <source>
        <dbReference type="ARBA" id="ARBA00023163"/>
    </source>
</evidence>
<organism evidence="6 7">
    <name type="scientific">Desulforamulus reducens (strain ATCC BAA-1160 / DSM 100696 / MI-1)</name>
    <name type="common">Desulfotomaculum reducens</name>
    <dbReference type="NCBI Taxonomy" id="349161"/>
    <lineage>
        <taxon>Bacteria</taxon>
        <taxon>Bacillati</taxon>
        <taxon>Bacillota</taxon>
        <taxon>Clostridia</taxon>
        <taxon>Eubacteriales</taxon>
        <taxon>Peptococcaceae</taxon>
        <taxon>Desulforamulus</taxon>
    </lineage>
</organism>
<evidence type="ECO:0000256" key="3">
    <source>
        <dbReference type="ARBA" id="ARBA00023125"/>
    </source>
</evidence>
<dbReference type="InterPro" id="IPR000847">
    <property type="entry name" value="LysR_HTH_N"/>
</dbReference>
<evidence type="ECO:0000256" key="2">
    <source>
        <dbReference type="ARBA" id="ARBA00023015"/>
    </source>
</evidence>
<dbReference type="eggNOG" id="COG0583">
    <property type="taxonomic scope" value="Bacteria"/>
</dbReference>
<reference evidence="6 7" key="1">
    <citation type="submission" date="2007-03" db="EMBL/GenBank/DDBJ databases">
        <title>Complete sequence of Desulfotomaculum reducens MI-1.</title>
        <authorList>
            <consortium name="US DOE Joint Genome Institute"/>
            <person name="Copeland A."/>
            <person name="Lucas S."/>
            <person name="Lapidus A."/>
            <person name="Barry K."/>
            <person name="Detter J.C."/>
            <person name="Glavina del Rio T."/>
            <person name="Hammon N."/>
            <person name="Israni S."/>
            <person name="Dalin E."/>
            <person name="Tice H."/>
            <person name="Pitluck S."/>
            <person name="Sims D."/>
            <person name="Brettin T."/>
            <person name="Bruce D."/>
            <person name="Han C."/>
            <person name="Tapia R."/>
            <person name="Schmutz J."/>
            <person name="Larimer F."/>
            <person name="Land M."/>
            <person name="Hauser L."/>
            <person name="Kyrpides N."/>
            <person name="Kim E."/>
            <person name="Tebo B.M."/>
            <person name="Richardson P."/>
        </authorList>
    </citation>
    <scope>NUCLEOTIDE SEQUENCE [LARGE SCALE GENOMIC DNA]</scope>
    <source>
        <strain evidence="6 7">MI-1</strain>
    </source>
</reference>
<dbReference type="Gene3D" id="1.10.10.10">
    <property type="entry name" value="Winged helix-like DNA-binding domain superfamily/Winged helix DNA-binding domain"/>
    <property type="match status" value="1"/>
</dbReference>
<dbReference type="Proteomes" id="UP000001556">
    <property type="component" value="Chromosome"/>
</dbReference>
<dbReference type="RefSeq" id="WP_011876746.1">
    <property type="nucleotide sequence ID" value="NC_009253.1"/>
</dbReference>
<proteinExistence type="inferred from homology"/>
<dbReference type="Gene3D" id="3.40.190.290">
    <property type="match status" value="1"/>
</dbReference>
<dbReference type="GO" id="GO:0000976">
    <property type="term" value="F:transcription cis-regulatory region binding"/>
    <property type="evidence" value="ECO:0007669"/>
    <property type="project" value="TreeGrafter"/>
</dbReference>
<dbReference type="Pfam" id="PF03466">
    <property type="entry name" value="LysR_substrate"/>
    <property type="match status" value="1"/>
</dbReference>
<name>A4J1F5_DESRM</name>
<dbReference type="SUPFAM" id="SSF53850">
    <property type="entry name" value="Periplasmic binding protein-like II"/>
    <property type="match status" value="1"/>
</dbReference>
<accession>A4J1F5</accession>
<feature type="domain" description="HTH lysR-type" evidence="5">
    <location>
        <begin position="1"/>
        <end position="58"/>
    </location>
</feature>
<sequence>MRLKQLQYILEVSKQKSITKAAKQLFISQPSLSSAISNLEQELNIKIFIRTHDGVEPTEIGRFLIEKASRIFQEVEEINNMCANSSVCLNGNLTVSTLPAISNHILLETLSIFKEKHPQVNISFNEDDTSNIMREIKVGNIDIGILALWDYEKEAFLFNQCKNNIHYEELFIDNFCLFTATDHILSQKQQVHIEDIQNYPLVVFKNNISDKDIEVFMKLKDINVMRFNDRESMKKVIARGNAVALLPRVMSLNDIYVQSGKIRPLTISHFKTNIHIGFVYRKDYLQIAQKKFILTLRDTVNTLLKDLPQLPAN</sequence>
<dbReference type="PRINTS" id="PR00039">
    <property type="entry name" value="HTHLYSR"/>
</dbReference>
<gene>
    <name evidence="6" type="ordered locus">Dred_0360</name>
</gene>
<keyword evidence="7" id="KW-1185">Reference proteome</keyword>
<keyword evidence="4" id="KW-0804">Transcription</keyword>
<dbReference type="SUPFAM" id="SSF46785">
    <property type="entry name" value="Winged helix' DNA-binding domain"/>
    <property type="match status" value="1"/>
</dbReference>
<dbReference type="PANTHER" id="PTHR30126:SF40">
    <property type="entry name" value="HTH-TYPE TRANSCRIPTIONAL REGULATOR GLTR"/>
    <property type="match status" value="1"/>
</dbReference>
<dbReference type="PANTHER" id="PTHR30126">
    <property type="entry name" value="HTH-TYPE TRANSCRIPTIONAL REGULATOR"/>
    <property type="match status" value="1"/>
</dbReference>
<dbReference type="Pfam" id="PF00126">
    <property type="entry name" value="HTH_1"/>
    <property type="match status" value="1"/>
</dbReference>
<evidence type="ECO:0000259" key="5">
    <source>
        <dbReference type="PROSITE" id="PS50931"/>
    </source>
</evidence>
<dbReference type="InterPro" id="IPR036390">
    <property type="entry name" value="WH_DNA-bd_sf"/>
</dbReference>
<evidence type="ECO:0000256" key="1">
    <source>
        <dbReference type="ARBA" id="ARBA00009437"/>
    </source>
</evidence>